<gene>
    <name evidence="10" type="ORF">NE675_06825</name>
</gene>
<dbReference type="SUPFAM" id="SSF53738">
    <property type="entry name" value="Phosphoglucomutase, first 3 domains"/>
    <property type="match status" value="3"/>
</dbReference>
<dbReference type="Pfam" id="PF02878">
    <property type="entry name" value="PGM_PMM_I"/>
    <property type="match status" value="1"/>
</dbReference>
<dbReference type="InterPro" id="IPR050060">
    <property type="entry name" value="Phosphoglucosamine_mutase"/>
</dbReference>
<dbReference type="PRINTS" id="PR00509">
    <property type="entry name" value="PGMPMM"/>
</dbReference>
<dbReference type="InterPro" id="IPR005845">
    <property type="entry name" value="A-D-PHexomutase_a/b/a-II"/>
</dbReference>
<accession>A0ABT1SS94</accession>
<dbReference type="EMBL" id="JANGEW010000011">
    <property type="protein sequence ID" value="MCQ5342746.1"/>
    <property type="molecule type" value="Genomic_DNA"/>
</dbReference>
<reference evidence="10 11" key="1">
    <citation type="submission" date="2022-06" db="EMBL/GenBank/DDBJ databases">
        <title>Isolation of gut microbiota from human fecal samples.</title>
        <authorList>
            <person name="Pamer E.G."/>
            <person name="Barat B."/>
            <person name="Waligurski E."/>
            <person name="Medina S."/>
            <person name="Paddock L."/>
            <person name="Mostad J."/>
        </authorList>
    </citation>
    <scope>NUCLEOTIDE SEQUENCE [LARGE SCALE GENOMIC DNA]</scope>
    <source>
        <strain evidence="10 11">DFI.1.1</strain>
    </source>
</reference>
<keyword evidence="5" id="KW-0460">Magnesium</keyword>
<protein>
    <submittedName>
        <fullName evidence="10">Phosphomannomutase/phosphoglucomutase</fullName>
    </submittedName>
</protein>
<proteinExistence type="inferred from homology"/>
<feature type="domain" description="Alpha-D-phosphohexomutase alpha/beta/alpha" evidence="7">
    <location>
        <begin position="11"/>
        <end position="143"/>
    </location>
</feature>
<dbReference type="InterPro" id="IPR016055">
    <property type="entry name" value="A-D-PHexomutase_a/b/a-I/II/III"/>
</dbReference>
<evidence type="ECO:0000259" key="7">
    <source>
        <dbReference type="Pfam" id="PF02878"/>
    </source>
</evidence>
<comment type="similarity">
    <text evidence="2">Belongs to the phosphohexose mutase family.</text>
</comment>
<evidence type="ECO:0000256" key="4">
    <source>
        <dbReference type="ARBA" id="ARBA00022723"/>
    </source>
</evidence>
<evidence type="ECO:0000256" key="2">
    <source>
        <dbReference type="ARBA" id="ARBA00010231"/>
    </source>
</evidence>
<dbReference type="RefSeq" id="WP_062412074.1">
    <property type="nucleotide sequence ID" value="NZ_JAJCIO010000010.1"/>
</dbReference>
<evidence type="ECO:0000256" key="1">
    <source>
        <dbReference type="ARBA" id="ARBA00001946"/>
    </source>
</evidence>
<comment type="cofactor">
    <cofactor evidence="1">
        <name>Mg(2+)</name>
        <dbReference type="ChEBI" id="CHEBI:18420"/>
    </cofactor>
</comment>
<dbReference type="InterPro" id="IPR036900">
    <property type="entry name" value="A-D-PHexomutase_C_sf"/>
</dbReference>
<comment type="caution">
    <text evidence="10">The sequence shown here is derived from an EMBL/GenBank/DDBJ whole genome shotgun (WGS) entry which is preliminary data.</text>
</comment>
<dbReference type="CDD" id="cd03089">
    <property type="entry name" value="PMM_PGM"/>
    <property type="match status" value="1"/>
</dbReference>
<dbReference type="InterPro" id="IPR005846">
    <property type="entry name" value="A-D-PHexomutase_a/b/a-III"/>
</dbReference>
<dbReference type="Pfam" id="PF02879">
    <property type="entry name" value="PGM_PMM_II"/>
    <property type="match status" value="1"/>
</dbReference>
<keyword evidence="4" id="KW-0479">Metal-binding</keyword>
<feature type="domain" description="Alpha-D-phosphohexomutase alpha/beta/alpha" evidence="8">
    <location>
        <begin position="193"/>
        <end position="276"/>
    </location>
</feature>
<feature type="domain" description="Alpha-D-phosphohexomutase alpha/beta/alpha" evidence="9">
    <location>
        <begin position="284"/>
        <end position="397"/>
    </location>
</feature>
<sequence length="503" mass="53818">MNSTEAILKLQNGSDVRGIAVEGVPDEKVNLTPEAVNRIAAGYAQFLAQKLGKKEGDLRIAVGHDSRISADMMKEAVFAGLLGRGVHVTDCGLASTPAMFMSIIFEDTAMDGAIMITASHLPYNRNGLKFFTENGGLEKKEVKEVLTLASKLSATAVSTAAIASLDLIERYALHLRQKICAGLRSGMYDRPLEGMHIVVDAGNGSGGFFAKKVLAPLGADTTGSQFLEPDGHFPNHIPNPENKEAMASIRKAVLDNQADLGLIFDTDVDRMSAVLPSGEEINRNALIAMMAAILAPDYPGSTIITDSVTSDELTTFLEDELHLVHHRYMRGYKNVIDECIRLNKAGTVSPLAIETSGHGALSENYYLDDGAYLAVKLLIAAAKAKKAGKPLGDLIAALGQPAEGVEYRLKISGDSDVQAYGADVLKAFEQRAEEKGISIAKPSYEGVRLVFPGGWALLRMSLHDPNMPLNIESKAVGGCEAIAKDVKALLAGFDRLNITVLPD</sequence>
<dbReference type="Proteomes" id="UP001206692">
    <property type="component" value="Unassembled WGS sequence"/>
</dbReference>
<dbReference type="PANTHER" id="PTHR42946:SF1">
    <property type="entry name" value="PHOSPHOGLUCOMUTASE (ALPHA-D-GLUCOSE-1,6-BISPHOSPHATE-DEPENDENT)"/>
    <property type="match status" value="1"/>
</dbReference>
<dbReference type="SUPFAM" id="SSF55957">
    <property type="entry name" value="Phosphoglucomutase, C-terminal domain"/>
    <property type="match status" value="1"/>
</dbReference>
<dbReference type="InterPro" id="IPR005841">
    <property type="entry name" value="Alpha-D-phosphohexomutase_SF"/>
</dbReference>
<name>A0ABT1SS94_9FIRM</name>
<evidence type="ECO:0000259" key="9">
    <source>
        <dbReference type="Pfam" id="PF02880"/>
    </source>
</evidence>
<evidence type="ECO:0000256" key="6">
    <source>
        <dbReference type="ARBA" id="ARBA00023235"/>
    </source>
</evidence>
<organism evidence="10 11">
    <name type="scientific">Megasphaera massiliensis</name>
    <dbReference type="NCBI Taxonomy" id="1232428"/>
    <lineage>
        <taxon>Bacteria</taxon>
        <taxon>Bacillati</taxon>
        <taxon>Bacillota</taxon>
        <taxon>Negativicutes</taxon>
        <taxon>Veillonellales</taxon>
        <taxon>Veillonellaceae</taxon>
        <taxon>Megasphaera</taxon>
    </lineage>
</organism>
<evidence type="ECO:0000259" key="8">
    <source>
        <dbReference type="Pfam" id="PF02879"/>
    </source>
</evidence>
<dbReference type="Pfam" id="PF02880">
    <property type="entry name" value="PGM_PMM_III"/>
    <property type="match status" value="1"/>
</dbReference>
<keyword evidence="11" id="KW-1185">Reference proteome</keyword>
<dbReference type="InterPro" id="IPR005844">
    <property type="entry name" value="A-D-PHexomutase_a/b/a-I"/>
</dbReference>
<evidence type="ECO:0000256" key="3">
    <source>
        <dbReference type="ARBA" id="ARBA00022553"/>
    </source>
</evidence>
<evidence type="ECO:0000313" key="10">
    <source>
        <dbReference type="EMBL" id="MCQ5342746.1"/>
    </source>
</evidence>
<keyword evidence="3" id="KW-0597">Phosphoprotein</keyword>
<dbReference type="PANTHER" id="PTHR42946">
    <property type="entry name" value="PHOSPHOHEXOSE MUTASE"/>
    <property type="match status" value="1"/>
</dbReference>
<dbReference type="Gene3D" id="3.30.310.50">
    <property type="entry name" value="Alpha-D-phosphohexomutase, C-terminal domain"/>
    <property type="match status" value="1"/>
</dbReference>
<keyword evidence="6" id="KW-0413">Isomerase</keyword>
<evidence type="ECO:0000256" key="5">
    <source>
        <dbReference type="ARBA" id="ARBA00022842"/>
    </source>
</evidence>
<evidence type="ECO:0000313" key="11">
    <source>
        <dbReference type="Proteomes" id="UP001206692"/>
    </source>
</evidence>
<dbReference type="Gene3D" id="3.40.120.10">
    <property type="entry name" value="Alpha-D-Glucose-1,6-Bisphosphate, subunit A, domain 3"/>
    <property type="match status" value="3"/>
</dbReference>